<evidence type="ECO:0000259" key="8">
    <source>
        <dbReference type="Pfam" id="PF00557"/>
    </source>
</evidence>
<feature type="binding site" evidence="6">
    <location>
        <position position="237"/>
    </location>
    <ligand>
        <name>a divalent metal cation</name>
        <dbReference type="ChEBI" id="CHEBI:60240"/>
        <label>2</label>
        <note>catalytic</note>
    </ligand>
</feature>
<evidence type="ECO:0000256" key="7">
    <source>
        <dbReference type="RuleBase" id="RU003653"/>
    </source>
</evidence>
<dbReference type="PANTHER" id="PTHR43330">
    <property type="entry name" value="METHIONINE AMINOPEPTIDASE"/>
    <property type="match status" value="1"/>
</dbReference>
<name>A0ABQ6R4N7_9BACT</name>
<feature type="binding site" evidence="6">
    <location>
        <position position="237"/>
    </location>
    <ligand>
        <name>a divalent metal cation</name>
        <dbReference type="ChEBI" id="CHEBI:60240"/>
        <label>1</label>
    </ligand>
</feature>
<dbReference type="GO" id="GO:0004177">
    <property type="term" value="F:aminopeptidase activity"/>
    <property type="evidence" value="ECO:0007669"/>
    <property type="project" value="UniProtKB-KW"/>
</dbReference>
<feature type="binding site" evidence="6">
    <location>
        <position position="180"/>
    </location>
    <ligand>
        <name>substrate</name>
    </ligand>
</feature>
<evidence type="ECO:0000256" key="2">
    <source>
        <dbReference type="ARBA" id="ARBA00022438"/>
    </source>
</evidence>
<reference evidence="9 10" key="1">
    <citation type="journal article" date="2024" name="Arch. Microbiol.">
        <title>Corallococcus caeni sp. nov., a novel myxobacterium isolated from activated sludge.</title>
        <authorList>
            <person name="Tomita S."/>
            <person name="Nakai R."/>
            <person name="Kuroda K."/>
            <person name="Kurashita H."/>
            <person name="Hatamoto M."/>
            <person name="Yamaguchi T."/>
            <person name="Narihiro T."/>
        </authorList>
    </citation>
    <scope>NUCLEOTIDE SEQUENCE [LARGE SCALE GENOMIC DNA]</scope>
    <source>
        <strain evidence="9 10">NO1</strain>
    </source>
</reference>
<feature type="binding site" evidence="6">
    <location>
        <position position="206"/>
    </location>
    <ligand>
        <name>a divalent metal cation</name>
        <dbReference type="ChEBI" id="CHEBI:60240"/>
        <label>2</label>
        <note>catalytic</note>
    </ligand>
</feature>
<evidence type="ECO:0000256" key="1">
    <source>
        <dbReference type="ARBA" id="ARBA00002521"/>
    </source>
</evidence>
<feature type="binding site" evidence="6">
    <location>
        <position position="110"/>
    </location>
    <ligand>
        <name>a divalent metal cation</name>
        <dbReference type="ChEBI" id="CHEBI:60240"/>
        <label>2</label>
        <note>catalytic</note>
    </ligand>
</feature>
<dbReference type="InterPro" id="IPR001714">
    <property type="entry name" value="Pept_M24_MAP"/>
</dbReference>
<comment type="similarity">
    <text evidence="6">Belongs to the peptidase M24A family. Methionine aminopeptidase type 1 subfamily.</text>
</comment>
<comment type="subunit">
    <text evidence="6">Monomer.</text>
</comment>
<keyword evidence="10" id="KW-1185">Reference proteome</keyword>
<comment type="catalytic activity">
    <reaction evidence="6 7">
        <text>Release of N-terminal amino acids, preferentially methionine, from peptides and arylamides.</text>
        <dbReference type="EC" id="3.4.11.18"/>
    </reaction>
</comment>
<evidence type="ECO:0000256" key="5">
    <source>
        <dbReference type="ARBA" id="ARBA00022801"/>
    </source>
</evidence>
<dbReference type="PROSITE" id="PS00680">
    <property type="entry name" value="MAP_1"/>
    <property type="match status" value="1"/>
</dbReference>
<proteinExistence type="inferred from homology"/>
<accession>A0ABQ6R4N7</accession>
<protein>
    <recommendedName>
        <fullName evidence="6 7">Methionine aminopeptidase</fullName>
        <shortName evidence="6">MAP</shortName>
        <shortName evidence="6">MetAP</shortName>
        <ecNumber evidence="6 7">3.4.11.18</ecNumber>
    </recommendedName>
    <alternativeName>
        <fullName evidence="6">Peptidase M</fullName>
    </alternativeName>
</protein>
<evidence type="ECO:0000313" key="10">
    <source>
        <dbReference type="Proteomes" id="UP001342631"/>
    </source>
</evidence>
<keyword evidence="5 6" id="KW-0378">Hydrolase</keyword>
<dbReference type="Gene3D" id="3.90.230.10">
    <property type="entry name" value="Creatinase/methionine aminopeptidase superfamily"/>
    <property type="match status" value="1"/>
</dbReference>
<dbReference type="CDD" id="cd01086">
    <property type="entry name" value="MetAP1"/>
    <property type="match status" value="1"/>
</dbReference>
<organism evidence="9 10">
    <name type="scientific">Corallococcus caeni</name>
    <dbReference type="NCBI Taxonomy" id="3082388"/>
    <lineage>
        <taxon>Bacteria</taxon>
        <taxon>Pseudomonadati</taxon>
        <taxon>Myxococcota</taxon>
        <taxon>Myxococcia</taxon>
        <taxon>Myxococcales</taxon>
        <taxon>Cystobacterineae</taxon>
        <taxon>Myxococcaceae</taxon>
        <taxon>Corallococcus</taxon>
    </lineage>
</organism>
<feature type="binding site" evidence="6">
    <location>
        <position position="173"/>
    </location>
    <ligand>
        <name>a divalent metal cation</name>
        <dbReference type="ChEBI" id="CHEBI:60240"/>
        <label>2</label>
        <note>catalytic</note>
    </ligand>
</feature>
<dbReference type="PRINTS" id="PR00599">
    <property type="entry name" value="MAPEPTIDASE"/>
</dbReference>
<feature type="domain" description="Peptidase M24" evidence="8">
    <location>
        <begin position="15"/>
        <end position="243"/>
    </location>
</feature>
<feature type="binding site" evidence="6">
    <location>
        <position position="99"/>
    </location>
    <ligand>
        <name>a divalent metal cation</name>
        <dbReference type="ChEBI" id="CHEBI:60240"/>
        <label>1</label>
    </ligand>
</feature>
<keyword evidence="2 6" id="KW-0031">Aminopeptidase</keyword>
<comment type="caution">
    <text evidence="9">The sequence shown here is derived from an EMBL/GenBank/DDBJ whole genome shotgun (WGS) entry which is preliminary data.</text>
</comment>
<evidence type="ECO:0000313" key="9">
    <source>
        <dbReference type="EMBL" id="GMU10423.1"/>
    </source>
</evidence>
<evidence type="ECO:0000256" key="4">
    <source>
        <dbReference type="ARBA" id="ARBA00022723"/>
    </source>
</evidence>
<dbReference type="HAMAP" id="MF_01974">
    <property type="entry name" value="MetAP_1"/>
    <property type="match status" value="1"/>
</dbReference>
<dbReference type="EMBL" id="BTTX01000008">
    <property type="protein sequence ID" value="GMU10423.1"/>
    <property type="molecule type" value="Genomic_DNA"/>
</dbReference>
<dbReference type="SUPFAM" id="SSF55920">
    <property type="entry name" value="Creatinase/aminopeptidase"/>
    <property type="match status" value="1"/>
</dbReference>
<feature type="binding site" evidence="6">
    <location>
        <position position="110"/>
    </location>
    <ligand>
        <name>a divalent metal cation</name>
        <dbReference type="ChEBI" id="CHEBI:60240"/>
        <label>1</label>
    </ligand>
</feature>
<dbReference type="Pfam" id="PF00557">
    <property type="entry name" value="Peptidase_M24"/>
    <property type="match status" value="1"/>
</dbReference>
<evidence type="ECO:0000256" key="3">
    <source>
        <dbReference type="ARBA" id="ARBA00022670"/>
    </source>
</evidence>
<dbReference type="InterPro" id="IPR002467">
    <property type="entry name" value="Pept_M24A_MAP1"/>
</dbReference>
<feature type="binding site" evidence="6">
    <location>
        <position position="81"/>
    </location>
    <ligand>
        <name>substrate</name>
    </ligand>
</feature>
<sequence length="266" mass="28089">MPGMGIPLFKGSEVERLRLAGRAAAGTLAHVASRLRPGVTTADIDAWVREDTARRGGTPSQLGYKGFPSTVCTSRNQVVCHGIPRTDEVLKPGDILNVDVTTHLDGFHGDTSATFMIGEVSADARHVVDVARRCRDVGVSVVRHGARLGDIGAAVMALAKAEGCSIVEEFGGHGIGRQMHGEPHVPHVAKAGTGITLKSGMVITIEPMVNLGRPEIRMMPDGWTVVTADGSLSAQFEHTVLVTRDGCEVLTPSELSLHISGSHPES</sequence>
<dbReference type="NCBIfam" id="TIGR00500">
    <property type="entry name" value="met_pdase_I"/>
    <property type="match status" value="1"/>
</dbReference>
<gene>
    <name evidence="9" type="primary">map_2</name>
    <name evidence="6" type="synonym">map</name>
    <name evidence="9" type="ORF">ASNO1_66770</name>
</gene>
<comment type="function">
    <text evidence="1 6">Removes the N-terminal methionine from nascent proteins. The N-terminal methionine is often cleaved when the second residue in the primary sequence is small and uncharged (Met-Ala-, Cys, Gly, Pro, Ser, Thr, or Val). Requires deformylation of the N(alpha)-formylated initiator methionine before it can be hydrolyzed.</text>
</comment>
<dbReference type="Proteomes" id="UP001342631">
    <property type="component" value="Unassembled WGS sequence"/>
</dbReference>
<dbReference type="EC" id="3.4.11.18" evidence="6 7"/>
<dbReference type="InterPro" id="IPR000994">
    <property type="entry name" value="Pept_M24"/>
</dbReference>
<comment type="cofactor">
    <cofactor evidence="6">
        <name>Co(2+)</name>
        <dbReference type="ChEBI" id="CHEBI:48828"/>
    </cofactor>
    <cofactor evidence="6">
        <name>Zn(2+)</name>
        <dbReference type="ChEBI" id="CHEBI:29105"/>
    </cofactor>
    <cofactor evidence="6">
        <name>Mn(2+)</name>
        <dbReference type="ChEBI" id="CHEBI:29035"/>
    </cofactor>
    <cofactor evidence="6">
        <name>Fe(2+)</name>
        <dbReference type="ChEBI" id="CHEBI:29033"/>
    </cofactor>
    <text evidence="6">Binds 2 divalent metal cations per subunit. Has a high-affinity and a low affinity metal-binding site. The true nature of the physiological cofactor is under debate. The enzyme is active with cobalt, zinc, manganese or divalent iron ions. Most likely, methionine aminopeptidases function as mononuclear Fe(2+)-metalloproteases under physiological conditions, and the catalytically relevant metal-binding site has been assigned to the histidine-containing high-affinity site.</text>
</comment>
<keyword evidence="3 6" id="KW-0645">Protease</keyword>
<dbReference type="InterPro" id="IPR036005">
    <property type="entry name" value="Creatinase/aminopeptidase-like"/>
</dbReference>
<keyword evidence="4 6" id="KW-0479">Metal-binding</keyword>
<evidence type="ECO:0000256" key="6">
    <source>
        <dbReference type="HAMAP-Rule" id="MF_01974"/>
    </source>
</evidence>
<dbReference type="PANTHER" id="PTHR43330:SF8">
    <property type="entry name" value="METHIONINE AMINOPEPTIDASE 1D, MITOCHONDRIAL"/>
    <property type="match status" value="1"/>
</dbReference>